<dbReference type="AlphaFoldDB" id="A0A2U3KCN7"/>
<protein>
    <submittedName>
        <fullName evidence="1">Uncharacterized protein</fullName>
    </submittedName>
</protein>
<evidence type="ECO:0000313" key="2">
    <source>
        <dbReference type="Proteomes" id="UP000238701"/>
    </source>
</evidence>
<proteinExistence type="predicted"/>
<organism evidence="1 2">
    <name type="scientific">Candidatus Sulfotelmatobacter kueseliae</name>
    <dbReference type="NCBI Taxonomy" id="2042962"/>
    <lineage>
        <taxon>Bacteria</taxon>
        <taxon>Pseudomonadati</taxon>
        <taxon>Acidobacteriota</taxon>
        <taxon>Terriglobia</taxon>
        <taxon>Terriglobales</taxon>
        <taxon>Candidatus Korobacteraceae</taxon>
        <taxon>Candidatus Sulfotelmatobacter</taxon>
    </lineage>
</organism>
<accession>A0A2U3KCN7</accession>
<dbReference type="EMBL" id="OMOD01000090">
    <property type="protein sequence ID" value="SPF37416.1"/>
    <property type="molecule type" value="Genomic_DNA"/>
</dbReference>
<gene>
    <name evidence="1" type="ORF">SBA1_180045</name>
</gene>
<reference evidence="2" key="1">
    <citation type="submission" date="2018-02" db="EMBL/GenBank/DDBJ databases">
        <authorList>
            <person name="Hausmann B."/>
        </authorList>
    </citation>
    <scope>NUCLEOTIDE SEQUENCE [LARGE SCALE GENOMIC DNA]</scope>
    <source>
        <strain evidence="2">Peat soil MAG SbA1</strain>
    </source>
</reference>
<dbReference type="Proteomes" id="UP000238701">
    <property type="component" value="Unassembled WGS sequence"/>
</dbReference>
<evidence type="ECO:0000313" key="1">
    <source>
        <dbReference type="EMBL" id="SPF37416.1"/>
    </source>
</evidence>
<sequence length="51" mass="5255">MAATQNHGDNSGGISGIDELLHPLPNAFQALRVNAGLRIVICGQAGNGEQK</sequence>
<name>A0A2U3KCN7_9BACT</name>